<keyword evidence="1" id="KW-0472">Membrane</keyword>
<dbReference type="EMBL" id="AP011526">
    <property type="protein sequence ID" value="BAP61896.1"/>
    <property type="molecule type" value="Genomic_DNA"/>
</dbReference>
<dbReference type="AlphaFoldDB" id="A0A2Z5PKS1"/>
<proteinExistence type="predicted"/>
<gene>
    <name evidence="2" type="ORF">MMKA1_17790</name>
</gene>
<feature type="transmembrane region" description="Helical" evidence="1">
    <location>
        <begin position="42"/>
        <end position="65"/>
    </location>
</feature>
<evidence type="ECO:0000313" key="2">
    <source>
        <dbReference type="EMBL" id="BAP61896.1"/>
    </source>
</evidence>
<reference evidence="2 3" key="1">
    <citation type="submission" date="2009-06" db="EMBL/GenBank/DDBJ databases">
        <title>Molecular Evidence for Microbiologically Influenced Corrosion from genome of Methanogen.</title>
        <authorList>
            <person name="Ito N."/>
            <person name="Tsurumaru H."/>
            <person name="Shimizu A."/>
            <person name="Harada T."/>
            <person name="Hosoyama A."/>
            <person name="Horikawa H."/>
            <person name="Wakai S."/>
            <person name="Sasaki K."/>
            <person name="Nishijima K."/>
            <person name="Ataku H."/>
            <person name="Yamazaki J."/>
            <person name="Mise M."/>
            <person name="Yamazaki S."/>
            <person name="Tanikawa S."/>
            <person name="Harayama S."/>
            <person name="Fujita N."/>
        </authorList>
    </citation>
    <scope>NUCLEOTIDE SEQUENCE [LARGE SCALE GENOMIC DNA]</scope>
    <source>
        <strain evidence="3">KA1 ( NBRC 102054)</strain>
    </source>
</reference>
<dbReference type="KEGG" id="mmak:MMKA1_17790"/>
<evidence type="ECO:0000313" key="3">
    <source>
        <dbReference type="Proteomes" id="UP000264208"/>
    </source>
</evidence>
<keyword evidence="1" id="KW-0812">Transmembrane</keyword>
<name>A0A2Z5PKS1_METMI</name>
<dbReference type="GeneID" id="10983129"/>
<accession>A0A2Z5PKS1</accession>
<protein>
    <submittedName>
        <fullName evidence="2">Uncharacterized protein</fullName>
    </submittedName>
</protein>
<dbReference type="RefSeq" id="WP_013999863.1">
    <property type="nucleotide sequence ID" value="NZ_AP011526.1"/>
</dbReference>
<organism evidence="2 3">
    <name type="scientific">Methanococcus maripaludis KA1</name>
    <dbReference type="NCBI Taxonomy" id="637914"/>
    <lineage>
        <taxon>Archaea</taxon>
        <taxon>Methanobacteriati</taxon>
        <taxon>Methanobacteriota</taxon>
        <taxon>Methanomada group</taxon>
        <taxon>Methanococci</taxon>
        <taxon>Methanococcales</taxon>
        <taxon>Methanococcaceae</taxon>
        <taxon>Methanococcus</taxon>
    </lineage>
</organism>
<feature type="transmembrane region" description="Helical" evidence="1">
    <location>
        <begin position="9"/>
        <end position="30"/>
    </location>
</feature>
<dbReference type="Proteomes" id="UP000264208">
    <property type="component" value="Chromosome"/>
</dbReference>
<evidence type="ECO:0000256" key="1">
    <source>
        <dbReference type="SAM" id="Phobius"/>
    </source>
</evidence>
<keyword evidence="1" id="KW-1133">Transmembrane helix</keyword>
<sequence>MRFTVNDSLITSVALFIIAFLLQGIPAVLLPELVNNPFINQMILIMANTLRFLALLFAVISIIFWKKGMVIRY</sequence>
<dbReference type="GeneID" id="41280188"/>